<dbReference type="CDD" id="cd23794">
    <property type="entry name" value="UBCc_UBE2F_UBE2M"/>
    <property type="match status" value="1"/>
</dbReference>
<dbReference type="PROSITE" id="PS50127">
    <property type="entry name" value="UBC_2"/>
    <property type="match status" value="1"/>
</dbReference>
<evidence type="ECO:0000313" key="2">
    <source>
        <dbReference type="EMBL" id="OWF41872.1"/>
    </source>
</evidence>
<dbReference type="OrthoDB" id="9978460at2759"/>
<reference evidence="2 3" key="1">
    <citation type="journal article" date="2017" name="Nat. Ecol. Evol.">
        <title>Scallop genome provides insights into evolution of bilaterian karyotype and development.</title>
        <authorList>
            <person name="Wang S."/>
            <person name="Zhang J."/>
            <person name="Jiao W."/>
            <person name="Li J."/>
            <person name="Xun X."/>
            <person name="Sun Y."/>
            <person name="Guo X."/>
            <person name="Huan P."/>
            <person name="Dong B."/>
            <person name="Zhang L."/>
            <person name="Hu X."/>
            <person name="Sun X."/>
            <person name="Wang J."/>
            <person name="Zhao C."/>
            <person name="Wang Y."/>
            <person name="Wang D."/>
            <person name="Huang X."/>
            <person name="Wang R."/>
            <person name="Lv J."/>
            <person name="Li Y."/>
            <person name="Zhang Z."/>
            <person name="Liu B."/>
            <person name="Lu W."/>
            <person name="Hui Y."/>
            <person name="Liang J."/>
            <person name="Zhou Z."/>
            <person name="Hou R."/>
            <person name="Li X."/>
            <person name="Liu Y."/>
            <person name="Li H."/>
            <person name="Ning X."/>
            <person name="Lin Y."/>
            <person name="Zhao L."/>
            <person name="Xing Q."/>
            <person name="Dou J."/>
            <person name="Li Y."/>
            <person name="Mao J."/>
            <person name="Guo H."/>
            <person name="Dou H."/>
            <person name="Li T."/>
            <person name="Mu C."/>
            <person name="Jiang W."/>
            <person name="Fu Q."/>
            <person name="Fu X."/>
            <person name="Miao Y."/>
            <person name="Liu J."/>
            <person name="Yu Q."/>
            <person name="Li R."/>
            <person name="Liao H."/>
            <person name="Li X."/>
            <person name="Kong Y."/>
            <person name="Jiang Z."/>
            <person name="Chourrout D."/>
            <person name="Li R."/>
            <person name="Bao Z."/>
        </authorList>
    </citation>
    <scope>NUCLEOTIDE SEQUENCE [LARGE SCALE GENOMIC DNA]</scope>
    <source>
        <strain evidence="2 3">PY_sf001</strain>
    </source>
</reference>
<dbReference type="Gene3D" id="3.10.110.10">
    <property type="entry name" value="Ubiquitin Conjugating Enzyme"/>
    <property type="match status" value="1"/>
</dbReference>
<accession>A0A210PZG3</accession>
<feature type="domain" description="UBC core" evidence="1">
    <location>
        <begin position="2"/>
        <end position="182"/>
    </location>
</feature>
<dbReference type="Pfam" id="PF00179">
    <property type="entry name" value="UQ_con"/>
    <property type="match status" value="1"/>
</dbReference>
<name>A0A210PZG3_MIZYE</name>
<dbReference type="STRING" id="6573.A0A210PZG3"/>
<proteinExistence type="predicted"/>
<organism evidence="2 3">
    <name type="scientific">Mizuhopecten yessoensis</name>
    <name type="common">Japanese scallop</name>
    <name type="synonym">Patinopecten yessoensis</name>
    <dbReference type="NCBI Taxonomy" id="6573"/>
    <lineage>
        <taxon>Eukaryota</taxon>
        <taxon>Metazoa</taxon>
        <taxon>Spiralia</taxon>
        <taxon>Lophotrochozoa</taxon>
        <taxon>Mollusca</taxon>
        <taxon>Bivalvia</taxon>
        <taxon>Autobranchia</taxon>
        <taxon>Pteriomorphia</taxon>
        <taxon>Pectinida</taxon>
        <taxon>Pectinoidea</taxon>
        <taxon>Pectinidae</taxon>
        <taxon>Mizuhopecten</taxon>
    </lineage>
</organism>
<gene>
    <name evidence="2" type="ORF">KP79_PYT12355</name>
</gene>
<dbReference type="InterPro" id="IPR000608">
    <property type="entry name" value="UBC"/>
</dbReference>
<comment type="caution">
    <text evidence="2">The sequence shown here is derived from an EMBL/GenBank/DDBJ whole genome shotgun (WGS) entry which is preliminary data.</text>
</comment>
<dbReference type="Proteomes" id="UP000242188">
    <property type="component" value="Unassembled WGS sequence"/>
</dbReference>
<dbReference type="InterPro" id="IPR016135">
    <property type="entry name" value="UBQ-conjugating_enzyme/RWD"/>
</dbReference>
<dbReference type="SMART" id="SM00212">
    <property type="entry name" value="UBCc"/>
    <property type="match status" value="1"/>
</dbReference>
<dbReference type="PANTHER" id="PTHR24068">
    <property type="entry name" value="UBIQUITIN-CONJUGATING ENZYME E2"/>
    <property type="match status" value="1"/>
</dbReference>
<dbReference type="EMBL" id="NEDP02005344">
    <property type="protein sequence ID" value="OWF41872.1"/>
    <property type="molecule type" value="Genomic_DNA"/>
</dbReference>
<evidence type="ECO:0000313" key="3">
    <source>
        <dbReference type="Proteomes" id="UP000242188"/>
    </source>
</evidence>
<dbReference type="AlphaFoldDB" id="A0A210PZG3"/>
<evidence type="ECO:0000259" key="1">
    <source>
        <dbReference type="PROSITE" id="PS50127"/>
    </source>
</evidence>
<keyword evidence="3" id="KW-1185">Reference proteome</keyword>
<dbReference type="SUPFAM" id="SSF54495">
    <property type="entry name" value="UBC-like"/>
    <property type="match status" value="1"/>
</dbReference>
<protein>
    <submittedName>
        <fullName evidence="2">NEDD8-conjugating enzyme ubc12</fullName>
    </submittedName>
</protein>
<sequence length="473" mass="51859">MTKKRTFLRDVNSLIKSVGSVTADQVQVLVDSLEGEDVENERHHGSIKVEVAPSDGAYKGGKFEFEIYVVNEYPECPPEVRCLTEIYHPNIDTDDSDDATNICVSLLESGEWDPNMTLEHCIQAVLFLFYNPNWGDALSPLFSPDLTETDFEENVKISIEGGDIEGRVFERNYGFVVSDNVANNADGAKLTNQEIELNNINNALNNVTMENETSDHEVIPTETQTTESEARVVAEENPVENNVPACETGHVNIVIPATQEVDQAVQEVDPITQEIVGQEAEQLETGLVAISLSDNEAILEKTQTDSTSEETSELITNSGEVHVNVTENEVNTDQGEIIKSDTVDNILSAMILDFSAMQNLKTDKQGGFLHRSLSVGDSPRGNTVKLDRNAMVGVSIETDNKSGVCLGTREGENFCDVRTDKTDMAHDSGATHPFIVDDLQQLLPAEVTRTDKDPRVTSHDSCCGNDVVCCNVS</sequence>